<organism evidence="1 2">
    <name type="scientific">Spiromyces aspiralis</name>
    <dbReference type="NCBI Taxonomy" id="68401"/>
    <lineage>
        <taxon>Eukaryota</taxon>
        <taxon>Fungi</taxon>
        <taxon>Fungi incertae sedis</taxon>
        <taxon>Zoopagomycota</taxon>
        <taxon>Kickxellomycotina</taxon>
        <taxon>Kickxellomycetes</taxon>
        <taxon>Kickxellales</taxon>
        <taxon>Kickxellaceae</taxon>
        <taxon>Spiromyces</taxon>
    </lineage>
</organism>
<dbReference type="EMBL" id="JAMZIH010008963">
    <property type="protein sequence ID" value="KAJ1671009.1"/>
    <property type="molecule type" value="Genomic_DNA"/>
</dbReference>
<comment type="caution">
    <text evidence="1">The sequence shown here is derived from an EMBL/GenBank/DDBJ whole genome shotgun (WGS) entry which is preliminary data.</text>
</comment>
<dbReference type="Proteomes" id="UP001145114">
    <property type="component" value="Unassembled WGS sequence"/>
</dbReference>
<evidence type="ECO:0000313" key="2">
    <source>
        <dbReference type="Proteomes" id="UP001145114"/>
    </source>
</evidence>
<reference evidence="1" key="1">
    <citation type="submission" date="2022-06" db="EMBL/GenBank/DDBJ databases">
        <title>Phylogenomic reconstructions and comparative analyses of Kickxellomycotina fungi.</title>
        <authorList>
            <person name="Reynolds N.K."/>
            <person name="Stajich J.E."/>
            <person name="Barry K."/>
            <person name="Grigoriev I.V."/>
            <person name="Crous P."/>
            <person name="Smith M.E."/>
        </authorList>
    </citation>
    <scope>NUCLEOTIDE SEQUENCE</scope>
    <source>
        <strain evidence="1">RSA 2271</strain>
    </source>
</reference>
<evidence type="ECO:0000313" key="1">
    <source>
        <dbReference type="EMBL" id="KAJ1671009.1"/>
    </source>
</evidence>
<gene>
    <name evidence="1" type="ORF">EV182_007873</name>
</gene>
<name>A0ACC1HCQ3_9FUNG</name>
<sequence length="202" mass="22366">NDDTYTNSEGEKVGGSGSCNGSALASEIPAAIADDPFFAQLLRNAELYGKDTASKKKKPSRRRRARDYEDEYDINDPFIDDSELTFLDGHAHTHRHRTRKLRISKKKNGVAANCNSPDDEEDEIIDLDQFDRANSEDFFVYYGPLKDPDDGDSDAFDLPAGDWDGCSNSNTPANGANPRSKKRAGDKEKKGKEVATNGTKRK</sequence>
<keyword evidence="2" id="KW-1185">Reference proteome</keyword>
<protein>
    <submittedName>
        <fullName evidence="1">Uncharacterized protein</fullName>
    </submittedName>
</protein>
<accession>A0ACC1HCQ3</accession>
<feature type="non-terminal residue" evidence="1">
    <location>
        <position position="1"/>
    </location>
</feature>
<feature type="non-terminal residue" evidence="1">
    <location>
        <position position="202"/>
    </location>
</feature>
<proteinExistence type="predicted"/>